<organism evidence="2 3">
    <name type="scientific">Candidatus Rhabdochlamydia porcellionis</name>
    <dbReference type="NCBI Taxonomy" id="225148"/>
    <lineage>
        <taxon>Bacteria</taxon>
        <taxon>Pseudomonadati</taxon>
        <taxon>Chlamydiota</taxon>
        <taxon>Chlamydiia</taxon>
        <taxon>Parachlamydiales</taxon>
        <taxon>Candidatus Rhabdochlamydiaceae</taxon>
        <taxon>Candidatus Rhabdochlamydia</taxon>
    </lineage>
</organism>
<dbReference type="EMBL" id="CP075585">
    <property type="protein sequence ID" value="QZA58691.1"/>
    <property type="molecule type" value="Genomic_DNA"/>
</dbReference>
<proteinExistence type="predicted"/>
<evidence type="ECO:0000256" key="1">
    <source>
        <dbReference type="SAM" id="MobiDB-lite"/>
    </source>
</evidence>
<sequence length="29" mass="3293">MSFALDSVKEATHAHLPKKARRSLQELLD</sequence>
<gene>
    <name evidence="2" type="ORF">RHAB15C_0000569</name>
</gene>
<protein>
    <submittedName>
        <fullName evidence="2">Uncharacterized protein</fullName>
    </submittedName>
</protein>
<feature type="region of interest" description="Disordered" evidence="1">
    <location>
        <begin position="1"/>
        <end position="29"/>
    </location>
</feature>
<keyword evidence="3" id="KW-1185">Reference proteome</keyword>
<evidence type="ECO:0000313" key="2">
    <source>
        <dbReference type="EMBL" id="QZA58691.1"/>
    </source>
</evidence>
<evidence type="ECO:0000313" key="3">
    <source>
        <dbReference type="Proteomes" id="UP000822862"/>
    </source>
</evidence>
<name>A0ABX8Z3P4_9BACT</name>
<dbReference type="Proteomes" id="UP000822862">
    <property type="component" value="Chromosome"/>
</dbReference>
<reference evidence="2 3" key="1">
    <citation type="submission" date="2021-05" db="EMBL/GenBank/DDBJ databases">
        <title>Ecology and evolution of chlamydial symbionts of arthropods.</title>
        <authorList>
            <person name="Halter T."/>
            <person name="Sixt B.S."/>
            <person name="Toenshoff E.R."/>
            <person name="Koestlbacher S."/>
            <person name="Schulz F."/>
            <person name="Kostanjsek R."/>
            <person name="Collingro A."/>
            <person name="Hendrickx F."/>
            <person name="Horn M."/>
        </authorList>
    </citation>
    <scope>NUCLEOTIDE SEQUENCE [LARGE SCALE GENOMIC DNA]</scope>
    <source>
        <strain evidence="2 3">15C</strain>
    </source>
</reference>
<accession>A0ABX8Z3P4</accession>